<gene>
    <name evidence="7" type="ORF">EV189_0842</name>
</gene>
<name>A0A4Q7NWJ9_9ACTN</name>
<evidence type="ECO:0000256" key="2">
    <source>
        <dbReference type="ARBA" id="ARBA00022475"/>
    </source>
</evidence>
<accession>A0A4Q7NWJ9</accession>
<dbReference type="RefSeq" id="WP_130491646.1">
    <property type="nucleotide sequence ID" value="NZ_SGXD01000001.1"/>
</dbReference>
<evidence type="ECO:0000313" key="7">
    <source>
        <dbReference type="EMBL" id="RZS91595.1"/>
    </source>
</evidence>
<keyword evidence="4" id="KW-1133">Transmembrane helix</keyword>
<dbReference type="PANTHER" id="PTHR37937:SF1">
    <property type="entry name" value="CONJUGATIVE TRANSFER: DNA TRANSPORT"/>
    <property type="match status" value="1"/>
</dbReference>
<comment type="subcellular location">
    <subcellularLocation>
        <location evidence="1">Cell membrane</location>
        <topology evidence="1">Multi-pass membrane protein</topology>
    </subcellularLocation>
</comment>
<dbReference type="InterPro" id="IPR032689">
    <property type="entry name" value="TraG-D_C"/>
</dbReference>
<dbReference type="InterPro" id="IPR051539">
    <property type="entry name" value="T4SS-coupling_protein"/>
</dbReference>
<dbReference type="Proteomes" id="UP000293638">
    <property type="component" value="Unassembled WGS sequence"/>
</dbReference>
<keyword evidence="8" id="KW-1185">Reference proteome</keyword>
<dbReference type="InterPro" id="IPR027417">
    <property type="entry name" value="P-loop_NTPase"/>
</dbReference>
<dbReference type="SUPFAM" id="SSF52540">
    <property type="entry name" value="P-loop containing nucleoside triphosphate hydrolases"/>
    <property type="match status" value="1"/>
</dbReference>
<comment type="caution">
    <text evidence="7">The sequence shown here is derived from an EMBL/GenBank/DDBJ whole genome shotgun (WGS) entry which is preliminary data.</text>
</comment>
<dbReference type="Pfam" id="PF12696">
    <property type="entry name" value="TraG-D_C"/>
    <property type="match status" value="1"/>
</dbReference>
<dbReference type="Gene3D" id="3.40.50.300">
    <property type="entry name" value="P-loop containing nucleotide triphosphate hydrolases"/>
    <property type="match status" value="1"/>
</dbReference>
<keyword evidence="5" id="KW-0472">Membrane</keyword>
<dbReference type="EMBL" id="SGXD01000001">
    <property type="protein sequence ID" value="RZS91595.1"/>
    <property type="molecule type" value="Genomic_DNA"/>
</dbReference>
<reference evidence="7 8" key="1">
    <citation type="submission" date="2019-02" db="EMBL/GenBank/DDBJ databases">
        <title>Genomic Encyclopedia of Type Strains, Phase IV (KMG-IV): sequencing the most valuable type-strain genomes for metagenomic binning, comparative biology and taxonomic classification.</title>
        <authorList>
            <person name="Goeker M."/>
        </authorList>
    </citation>
    <scope>NUCLEOTIDE SEQUENCE [LARGE SCALE GENOMIC DNA]</scope>
    <source>
        <strain evidence="7 8">DSM 45622</strain>
    </source>
</reference>
<protein>
    <submittedName>
        <fullName evidence="7">TraM-binding TraD/TraG-like protein</fullName>
    </submittedName>
</protein>
<evidence type="ECO:0000313" key="8">
    <source>
        <dbReference type="Proteomes" id="UP000293638"/>
    </source>
</evidence>
<evidence type="ECO:0000256" key="3">
    <source>
        <dbReference type="ARBA" id="ARBA00022692"/>
    </source>
</evidence>
<dbReference type="GO" id="GO:0005886">
    <property type="term" value="C:plasma membrane"/>
    <property type="evidence" value="ECO:0007669"/>
    <property type="project" value="UniProtKB-SubCell"/>
</dbReference>
<evidence type="ECO:0000256" key="4">
    <source>
        <dbReference type="ARBA" id="ARBA00022989"/>
    </source>
</evidence>
<organism evidence="7 8">
    <name type="scientific">Motilibacter rhizosphaerae</name>
    <dbReference type="NCBI Taxonomy" id="598652"/>
    <lineage>
        <taxon>Bacteria</taxon>
        <taxon>Bacillati</taxon>
        <taxon>Actinomycetota</taxon>
        <taxon>Actinomycetes</taxon>
        <taxon>Motilibacterales</taxon>
        <taxon>Motilibacteraceae</taxon>
        <taxon>Motilibacter</taxon>
    </lineage>
</organism>
<feature type="domain" description="TraD/TraG TraM recognition site" evidence="6">
    <location>
        <begin position="56"/>
        <end position="161"/>
    </location>
</feature>
<dbReference type="OrthoDB" id="226701at2"/>
<dbReference type="AlphaFoldDB" id="A0A4Q7NWJ9"/>
<dbReference type="CDD" id="cd01127">
    <property type="entry name" value="TrwB_TraG_TraD_VirD4"/>
    <property type="match status" value="1"/>
</dbReference>
<evidence type="ECO:0000256" key="1">
    <source>
        <dbReference type="ARBA" id="ARBA00004651"/>
    </source>
</evidence>
<evidence type="ECO:0000259" key="6">
    <source>
        <dbReference type="Pfam" id="PF12696"/>
    </source>
</evidence>
<evidence type="ECO:0000256" key="5">
    <source>
        <dbReference type="ARBA" id="ARBA00023136"/>
    </source>
</evidence>
<keyword evidence="2" id="KW-1003">Cell membrane</keyword>
<proteinExistence type="predicted"/>
<sequence length="236" mass="24358">MPTAVPPLSPSSTASTSCISLSCESPCCTHPAAVRITDRYGAHVLLCSWHWDGIQVGDLPQLYSHFGSRGIVPITILQSYPQGVGVWGESGMKALFGAATIKVIGSGTDDPSFAEDISRLVGDADVDMVSVSSGADGKRSRSRSVQQRRILSAAEIRALPKGRVIVLSTGSKPALLHSAPWYTGTRKDEIAAALARGNGEIEAAALQGRRASIPDPAWLGAGALDGVAGAAPAAAS</sequence>
<keyword evidence="3" id="KW-0812">Transmembrane</keyword>
<dbReference type="PANTHER" id="PTHR37937">
    <property type="entry name" value="CONJUGATIVE TRANSFER: DNA TRANSPORT"/>
    <property type="match status" value="1"/>
</dbReference>